<dbReference type="InterPro" id="IPR050832">
    <property type="entry name" value="Bact_Acetyltransf"/>
</dbReference>
<accession>A0A5P1WZN9</accession>
<dbReference type="AlphaFoldDB" id="A0A5P1WZN9"/>
<feature type="domain" description="N-acetyltransferase" evidence="3">
    <location>
        <begin position="10"/>
        <end position="203"/>
    </location>
</feature>
<dbReference type="InterPro" id="IPR016181">
    <property type="entry name" value="Acyl_CoA_acyltransferase"/>
</dbReference>
<dbReference type="PANTHER" id="PTHR43877">
    <property type="entry name" value="AMINOALKYLPHOSPHONATE N-ACETYLTRANSFERASE-RELATED-RELATED"/>
    <property type="match status" value="1"/>
</dbReference>
<protein>
    <submittedName>
        <fullName evidence="4">GNAT family N-acetyltransferase</fullName>
    </submittedName>
</protein>
<dbReference type="PROSITE" id="PS51186">
    <property type="entry name" value="GNAT"/>
    <property type="match status" value="1"/>
</dbReference>
<dbReference type="GO" id="GO:0016747">
    <property type="term" value="F:acyltransferase activity, transferring groups other than amino-acyl groups"/>
    <property type="evidence" value="ECO:0007669"/>
    <property type="project" value="InterPro"/>
</dbReference>
<dbReference type="SUPFAM" id="SSF55729">
    <property type="entry name" value="Acyl-CoA N-acyltransferases (Nat)"/>
    <property type="match status" value="1"/>
</dbReference>
<dbReference type="Pfam" id="PF00583">
    <property type="entry name" value="Acetyltransf_1"/>
    <property type="match status" value="1"/>
</dbReference>
<dbReference type="EMBL" id="CP043939">
    <property type="protein sequence ID" value="QER66713.1"/>
    <property type="molecule type" value="Genomic_DNA"/>
</dbReference>
<dbReference type="InterPro" id="IPR000182">
    <property type="entry name" value="GNAT_dom"/>
</dbReference>
<dbReference type="Gene3D" id="3.40.630.30">
    <property type="match status" value="1"/>
</dbReference>
<keyword evidence="1 4" id="KW-0808">Transferase</keyword>
<keyword evidence="2" id="KW-0012">Acyltransferase</keyword>
<dbReference type="CDD" id="cd04301">
    <property type="entry name" value="NAT_SF"/>
    <property type="match status" value="1"/>
</dbReference>
<dbReference type="Proteomes" id="UP000325295">
    <property type="component" value="Chromosome"/>
</dbReference>
<reference evidence="4 5" key="1">
    <citation type="submission" date="2019-09" db="EMBL/GenBank/DDBJ databases">
        <title>Complete Genome Sequence of Lactobacillus nenjiangensis SH-Y15, isolated from sauerkraut.</title>
        <authorList>
            <person name="Yang H."/>
        </authorList>
    </citation>
    <scope>NUCLEOTIDE SEQUENCE [LARGE SCALE GENOMIC DNA]</scope>
    <source>
        <strain evidence="4 5">SH-Y15</strain>
    </source>
</reference>
<dbReference type="PANTHER" id="PTHR43877:SF2">
    <property type="entry name" value="AMINOALKYLPHOSPHONATE N-ACETYLTRANSFERASE-RELATED"/>
    <property type="match status" value="1"/>
</dbReference>
<dbReference type="RefSeq" id="WP_137601879.1">
    <property type="nucleotide sequence ID" value="NZ_CAUQTN010000057.1"/>
</dbReference>
<evidence type="ECO:0000259" key="3">
    <source>
        <dbReference type="PROSITE" id="PS51186"/>
    </source>
</evidence>
<dbReference type="KEGG" id="lnn:F0161_01745"/>
<name>A0A5P1WZN9_9LACO</name>
<organism evidence="4 5">
    <name type="scientific">Paucilactobacillus nenjiangensis</name>
    <dbReference type="NCBI Taxonomy" id="1296540"/>
    <lineage>
        <taxon>Bacteria</taxon>
        <taxon>Bacillati</taxon>
        <taxon>Bacillota</taxon>
        <taxon>Bacilli</taxon>
        <taxon>Lactobacillales</taxon>
        <taxon>Lactobacillaceae</taxon>
        <taxon>Paucilactobacillus</taxon>
    </lineage>
</organism>
<evidence type="ECO:0000313" key="5">
    <source>
        <dbReference type="Proteomes" id="UP000325295"/>
    </source>
</evidence>
<evidence type="ECO:0000256" key="2">
    <source>
        <dbReference type="ARBA" id="ARBA00023315"/>
    </source>
</evidence>
<gene>
    <name evidence="4" type="ORF">F0161_01745</name>
</gene>
<keyword evidence="5" id="KW-1185">Reference proteome</keyword>
<dbReference type="OrthoDB" id="5319888at2"/>
<sequence length="203" mass="22964">MVCILGGIFILIRNAEPDDAEQIVPLLSMIYDEMELEEFESIPDEDPQRLIQQSFKHRSILDIVATTLVAVENDNVIGVAFGYPNTNEDAVNRVFLDVAQKIPSIKDADLFTDQEAAEDEFYLDSLAVDENYRGYGVATKLIDEMAAHANDLEYDTLGLNVDLANPKAEKLYRRLGFVEESKIMIGDHQYRHMQVDSDTEMLV</sequence>
<evidence type="ECO:0000256" key="1">
    <source>
        <dbReference type="ARBA" id="ARBA00022679"/>
    </source>
</evidence>
<evidence type="ECO:0000313" key="4">
    <source>
        <dbReference type="EMBL" id="QER66713.1"/>
    </source>
</evidence>
<proteinExistence type="predicted"/>